<organism evidence="3 4">
    <name type="scientific">Candida albicans</name>
    <name type="common">Yeast</name>
    <dbReference type="NCBI Taxonomy" id="5476"/>
    <lineage>
        <taxon>Eukaryota</taxon>
        <taxon>Fungi</taxon>
        <taxon>Dikarya</taxon>
        <taxon>Ascomycota</taxon>
        <taxon>Saccharomycotina</taxon>
        <taxon>Pichiomycetes</taxon>
        <taxon>Debaryomycetaceae</taxon>
        <taxon>Candida/Lodderomyces clade</taxon>
        <taxon>Candida</taxon>
    </lineage>
</organism>
<dbReference type="Proteomes" id="UP000536275">
    <property type="component" value="Unassembled WGS sequence"/>
</dbReference>
<dbReference type="Pfam" id="PF08241">
    <property type="entry name" value="Methyltransf_11"/>
    <property type="match status" value="1"/>
</dbReference>
<reference evidence="3 4" key="1">
    <citation type="submission" date="2020-03" db="EMBL/GenBank/DDBJ databases">
        <title>FDA dAtabase for Regulatory Grade micrObial Sequences (FDA-ARGOS): Supporting development and validation of Infectious Disease Dx tests.</title>
        <authorList>
            <person name="Campos J."/>
            <person name="Goldberg B."/>
            <person name="Tallon L."/>
            <person name="Sadzewicz L."/>
            <person name="Vavikolanu K."/>
            <person name="Mehta A."/>
            <person name="Aluvathingal J."/>
            <person name="Nadendla S."/>
            <person name="Nandy P."/>
            <person name="Geyer C."/>
            <person name="Yan Y."/>
            <person name="Sichtig H."/>
        </authorList>
    </citation>
    <scope>NUCLEOTIDE SEQUENCE [LARGE SCALE GENOMIC DNA]</scope>
    <source>
        <strain evidence="3 4">FDAARGOS_656</strain>
    </source>
</reference>
<feature type="domain" description="Methyltransferase type 11" evidence="2">
    <location>
        <begin position="173"/>
        <end position="248"/>
    </location>
</feature>
<evidence type="ECO:0000313" key="3">
    <source>
        <dbReference type="EMBL" id="KAF6066872.1"/>
    </source>
</evidence>
<dbReference type="CDD" id="cd02440">
    <property type="entry name" value="AdoMet_MTases"/>
    <property type="match status" value="1"/>
</dbReference>
<evidence type="ECO:0000256" key="1">
    <source>
        <dbReference type="SAM" id="MobiDB-lite"/>
    </source>
</evidence>
<accession>A0A8H6BYZ6</accession>
<dbReference type="FunFam" id="3.40.50.150:FF:000956">
    <property type="entry name" value="Crg1p"/>
    <property type="match status" value="1"/>
</dbReference>
<feature type="region of interest" description="Disordered" evidence="1">
    <location>
        <begin position="1"/>
        <end position="33"/>
    </location>
</feature>
<name>A0A8H6BYZ6_CANAX</name>
<dbReference type="PANTHER" id="PTHR43591">
    <property type="entry name" value="METHYLTRANSFERASE"/>
    <property type="match status" value="1"/>
</dbReference>
<sequence>MKRQHNDTISSNNSEFTKTKLRKTTNMTSYPSPTYSFEESSDYYRVPIGRPTTPVDKIINSLETMPISPIKNNKGELTFTPTTWTTSMDLYKVRPKISPRPSPTPSPLEPHLLKNSTNKITNENFPFLFITGGSRTDNVVCTNPKCPYFAKNYLSSPETNNNGSGSGGSGGGGSIIGIEPTQELIDIANENKSKLVPELTNISFQIGSIYELPFDDDSFDLVHAHQVIIHLQNPIEALKELKRVTKPEDLYKYESLREFYVIKAKNAISTDTKAGRKLRNKALEAGYESKNLKTFSSSWLLADDLQIKKSWANATINRIKSDVEKLNVNDPMKNKQMNEKFIKLWQEWSEDETSLFTMIHFEIIYQKPTTTRQV</sequence>
<feature type="compositionally biased region" description="Polar residues" evidence="1">
    <location>
        <begin position="24"/>
        <end position="33"/>
    </location>
</feature>
<protein>
    <submittedName>
        <fullName evidence="3">Methyltransferase domain family protein</fullName>
    </submittedName>
</protein>
<evidence type="ECO:0000313" key="4">
    <source>
        <dbReference type="Proteomes" id="UP000536275"/>
    </source>
</evidence>
<keyword evidence="3" id="KW-0808">Transferase</keyword>
<evidence type="ECO:0000259" key="2">
    <source>
        <dbReference type="Pfam" id="PF08241"/>
    </source>
</evidence>
<dbReference type="Gene3D" id="3.40.50.150">
    <property type="entry name" value="Vaccinia Virus protein VP39"/>
    <property type="match status" value="1"/>
</dbReference>
<dbReference type="SUPFAM" id="SSF53335">
    <property type="entry name" value="S-adenosyl-L-methionine-dependent methyltransferases"/>
    <property type="match status" value="1"/>
</dbReference>
<dbReference type="GO" id="GO:0008757">
    <property type="term" value="F:S-adenosylmethionine-dependent methyltransferase activity"/>
    <property type="evidence" value="ECO:0007669"/>
    <property type="project" value="InterPro"/>
</dbReference>
<dbReference type="GO" id="GO:0032259">
    <property type="term" value="P:methylation"/>
    <property type="evidence" value="ECO:0007669"/>
    <property type="project" value="UniProtKB-KW"/>
</dbReference>
<keyword evidence="3" id="KW-0489">Methyltransferase</keyword>
<proteinExistence type="predicted"/>
<dbReference type="InterPro" id="IPR029063">
    <property type="entry name" value="SAM-dependent_MTases_sf"/>
</dbReference>
<gene>
    <name evidence="3" type="ORF">FOB64_004329</name>
</gene>
<comment type="caution">
    <text evidence="3">The sequence shown here is derived from an EMBL/GenBank/DDBJ whole genome shotgun (WGS) entry which is preliminary data.</text>
</comment>
<dbReference type="EMBL" id="JABWAD010000055">
    <property type="protein sequence ID" value="KAF6066872.1"/>
    <property type="molecule type" value="Genomic_DNA"/>
</dbReference>
<feature type="compositionally biased region" description="Polar residues" evidence="1">
    <location>
        <begin position="7"/>
        <end position="16"/>
    </location>
</feature>
<dbReference type="PANTHER" id="PTHR43591:SF24">
    <property type="entry name" value="2-METHOXY-6-POLYPRENYL-1,4-BENZOQUINOL METHYLASE, MITOCHONDRIAL"/>
    <property type="match status" value="1"/>
</dbReference>
<dbReference type="InterPro" id="IPR013216">
    <property type="entry name" value="Methyltransf_11"/>
</dbReference>
<dbReference type="AlphaFoldDB" id="A0A8H6BYZ6"/>